<evidence type="ECO:0000313" key="5">
    <source>
        <dbReference type="EMBL" id="AGU15693.1"/>
    </source>
</evidence>
<feature type="chain" id="PRO_5039294484" description="Fe/B12 periplasmic-binding domain-containing protein" evidence="3">
    <location>
        <begin position="19"/>
        <end position="359"/>
    </location>
</feature>
<reference evidence="5 6" key="1">
    <citation type="journal article" date="2013" name="Genome Announc.">
        <title>Whole-Genome Sequence of the Clinical Strain Corynebacterium argentoratense DSM 44202, Isolated from a Human Throat Specimen.</title>
        <authorList>
            <person name="Bomholt C."/>
            <person name="Glaub A."/>
            <person name="Gravermann K."/>
            <person name="Albersmeier A."/>
            <person name="Brinkrolf K."/>
            <person name="Ruckert C."/>
            <person name="Tauch A."/>
        </authorList>
    </citation>
    <scope>NUCLEOTIDE SEQUENCE [LARGE SCALE GENOMIC DNA]</scope>
    <source>
        <strain evidence="5">DSM 44202</strain>
    </source>
</reference>
<dbReference type="AlphaFoldDB" id="U3GYC5"/>
<dbReference type="HOGENOM" id="CLU_038034_6_1_11"/>
<dbReference type="Proteomes" id="UP000016943">
    <property type="component" value="Chromosome"/>
</dbReference>
<evidence type="ECO:0000256" key="1">
    <source>
        <dbReference type="ARBA" id="ARBA00008814"/>
    </source>
</evidence>
<accession>U3GYC5</accession>
<dbReference type="EMBL" id="CP006365">
    <property type="protein sequence ID" value="AGU15693.1"/>
    <property type="molecule type" value="Genomic_DNA"/>
</dbReference>
<keyword evidence="6" id="KW-1185">Reference proteome</keyword>
<dbReference type="PATRIC" id="fig|1348662.3.peg.1558"/>
<dbReference type="Gene3D" id="3.40.50.1980">
    <property type="entry name" value="Nitrogenase molybdenum iron protein domain"/>
    <property type="match status" value="2"/>
</dbReference>
<dbReference type="InterPro" id="IPR002491">
    <property type="entry name" value="ABC_transptr_periplasmic_BD"/>
</dbReference>
<dbReference type="PANTHER" id="PTHR30535:SF4">
    <property type="entry name" value="HEMIN-BINDING PERIPLASMIC PROTEIN HMUT"/>
    <property type="match status" value="1"/>
</dbReference>
<evidence type="ECO:0000256" key="2">
    <source>
        <dbReference type="SAM" id="MobiDB-lite"/>
    </source>
</evidence>
<dbReference type="PROSITE" id="PS51257">
    <property type="entry name" value="PROKAR_LIPOPROTEIN"/>
    <property type="match status" value="1"/>
</dbReference>
<proteinExistence type="inferred from homology"/>
<dbReference type="InterPro" id="IPR050902">
    <property type="entry name" value="ABC_Transporter_SBP"/>
</dbReference>
<dbReference type="STRING" id="1348662.CARG_07880"/>
<evidence type="ECO:0000256" key="3">
    <source>
        <dbReference type="SAM" id="SignalP"/>
    </source>
</evidence>
<sequence length="359" mass="37732">MKKTFRSTLAALVCGAVALVGCSTDSVSTNTTDQELREKISNSGELPNPRDLEGVDEVKDFGEPVPVAGNPSPTLPVELTDADGYEVTVTDISRILALDLYGSYTKTLIGLGLGDNIVGRTVSSTEESLKDRPLVTQGGHNLNVEAVLSLEPSLVIVDHSVGPRDAIDQIRDAGVTVVVMEPERTIDSVGRDIENVAGVVGVPEVGEKLAKRSMDDIVKDREAIADLIPEEPMRMAFLYARGNGGVFFILGEGTGAQDLIEGIGGIDVAAENGLKDAAPANAEALAKINPDMFIMMTDGLKSTGGVEGLLQRPGVLQTTAGQKQRIVTLPDGQSLAFGPNTGEVLLRAALAAYNPDVTK</sequence>
<feature type="signal peptide" evidence="3">
    <location>
        <begin position="1"/>
        <end position="18"/>
    </location>
</feature>
<dbReference type="KEGG" id="caz:CARG_07880"/>
<organism evidence="5 6">
    <name type="scientific">Corynebacterium argentoratense DSM 44202</name>
    <dbReference type="NCBI Taxonomy" id="1348662"/>
    <lineage>
        <taxon>Bacteria</taxon>
        <taxon>Bacillati</taxon>
        <taxon>Actinomycetota</taxon>
        <taxon>Actinomycetes</taxon>
        <taxon>Mycobacteriales</taxon>
        <taxon>Corynebacteriaceae</taxon>
        <taxon>Corynebacterium</taxon>
    </lineage>
</organism>
<evidence type="ECO:0000259" key="4">
    <source>
        <dbReference type="PROSITE" id="PS50983"/>
    </source>
</evidence>
<evidence type="ECO:0000313" key="6">
    <source>
        <dbReference type="Proteomes" id="UP000016943"/>
    </source>
</evidence>
<dbReference type="Pfam" id="PF01497">
    <property type="entry name" value="Peripla_BP_2"/>
    <property type="match status" value="1"/>
</dbReference>
<protein>
    <recommendedName>
        <fullName evidence="4">Fe/B12 periplasmic-binding domain-containing protein</fullName>
    </recommendedName>
</protein>
<dbReference type="PANTHER" id="PTHR30535">
    <property type="entry name" value="VITAMIN B12-BINDING PROTEIN"/>
    <property type="match status" value="1"/>
</dbReference>
<comment type="similarity">
    <text evidence="1">Belongs to the bacterial solute-binding protein 8 family.</text>
</comment>
<feature type="region of interest" description="Disordered" evidence="2">
    <location>
        <begin position="27"/>
        <end position="52"/>
    </location>
</feature>
<dbReference type="eggNOG" id="COG4558">
    <property type="taxonomic scope" value="Bacteria"/>
</dbReference>
<gene>
    <name evidence="5" type="ORF">CARG_07880</name>
</gene>
<name>U3GYC5_9CORY</name>
<dbReference type="SUPFAM" id="SSF53807">
    <property type="entry name" value="Helical backbone' metal receptor"/>
    <property type="match status" value="1"/>
</dbReference>
<feature type="domain" description="Fe/B12 periplasmic-binding" evidence="4">
    <location>
        <begin position="96"/>
        <end position="357"/>
    </location>
</feature>
<dbReference type="PROSITE" id="PS50983">
    <property type="entry name" value="FE_B12_PBP"/>
    <property type="match status" value="1"/>
</dbReference>
<keyword evidence="3" id="KW-0732">Signal</keyword>